<evidence type="ECO:0000256" key="4">
    <source>
        <dbReference type="ARBA" id="ARBA00022989"/>
    </source>
</evidence>
<feature type="transmembrane region" description="Helical" evidence="8">
    <location>
        <begin position="222"/>
        <end position="241"/>
    </location>
</feature>
<evidence type="ECO:0000259" key="10">
    <source>
        <dbReference type="PROSITE" id="PS50125"/>
    </source>
</evidence>
<dbReference type="GO" id="GO:0007168">
    <property type="term" value="P:receptor guanylyl cyclase signaling pathway"/>
    <property type="evidence" value="ECO:0007669"/>
    <property type="project" value="TreeGrafter"/>
</dbReference>
<dbReference type="Pfam" id="PF13426">
    <property type="entry name" value="PAS_9"/>
    <property type="match status" value="1"/>
</dbReference>
<evidence type="ECO:0000256" key="1">
    <source>
        <dbReference type="ARBA" id="ARBA00004370"/>
    </source>
</evidence>
<dbReference type="PANTHER" id="PTHR11920:SF335">
    <property type="entry name" value="GUANYLATE CYCLASE"/>
    <property type="match status" value="1"/>
</dbReference>
<feature type="domain" description="PAS" evidence="9">
    <location>
        <begin position="1242"/>
        <end position="1299"/>
    </location>
</feature>
<dbReference type="GO" id="GO:0005886">
    <property type="term" value="C:plasma membrane"/>
    <property type="evidence" value="ECO:0007669"/>
    <property type="project" value="TreeGrafter"/>
</dbReference>
<dbReference type="GO" id="GO:0004383">
    <property type="term" value="F:guanylate cyclase activity"/>
    <property type="evidence" value="ECO:0007669"/>
    <property type="project" value="TreeGrafter"/>
</dbReference>
<sequence>MQSNQQNPPSSVMSKSTSSNDRMRFDIIKASSTKLDAIFPLLDEILKYVSIPDTISYIIIFIEVCQLYSMVVWNAFYYIAAFADTPLGKFYNLFTSIALFMPDREYTITFTTIAVLFILSLLFFVIQAISFSKSRRFVRWTLYVGKIILEFIPRCFLMPLASLLGRLFLIITGDESSPKYVAFFVISCIFYISMIIVLYVIDSFMAISPYLSSSPIASLNSTIHFTITSASSVFILLSYVFQLYGSWLDTLLVILHVIFQVYIIFRLFYAPFTRIKMNSFLCSILTADIICDFLMIYEVNGKALSYTPYFVVQVASLVVFNIVYGLIMTNMAKKARHNLFYKTMIGDDLEGKEGPPSSMVNDEMRKQWYADLKIDKFMLNCFYYLHIGLLNHSDLFIDFSLIKFAAEVYDNNKDLVCFIIQILTLFPSESRLMNFFFSIAIQKSGLTFAQRFLLYEVHKIISVRQSSASIEINDRLVEMKHITAKGINGSRGFWSNMPNSPDIFYQLRTFTERGIALFNESIEKWPNNIRLSEEYQVFLIECGTDFIEGVKMKHRADLIEQGKNFVIDHSFRSLIHVVPEYLKKDIVNVKGHFISKNKLTNATQTSGSSGSNNSSMTTGTIDGDLDVEVEETLSKQLFSMHRLRLAFQRALHTRRSSYSSALKLMSLFASVLLIAILVFLYVFYYNRYNIMKDSMERQFVFNNVRYGIDAGIVNLAYYWIDAYNMYDAELLEQLNAPSTMSNDHNIRFYADTLEEIIRWESYAKTNLETYLSSVLDLAATGVNALTFASPLATKNTTFNFCVEDNRTNEAVQQTLKVSLIFMIMRLRELTKISKGVRPDGTKFNHNHLVCELFSNLLYVIDQFDYMEDLMGIDIKNTSDSYSKMNIIIAIVVTIAYAVLTCPILLFFTYKYYNELKFMLNLMKNLDEQTRKDAAKTFKYESDSLDDHTNETLSKRRIQPEIITISIIFSLIVGLVLMVIIILVADQQNTQFYEMNEWLYQGAQRANHIFETVVYATFAISFRYPEFQSNIGNTSTSVTKGRITLEKLTVSNDNLLKGSDKIPPCVDFNEEIDNIHFTESCTEEPIYNNFHDNYRCTSVEKSITIFTTLATDILRSPEQYNFTANSSYYHLVHIANNHLIDPLFTVSTLLSQNADDAIAKLRLILVILLIVGIAYSVFGTLIINFYISKLDNAYKGGLQLLRRVPPIACTSNHSLMNYLLNKKAEKNDDKMTASKSVIFMSHDSVLCLNKNESIEVVNHAVTDLFGYTPEQLLGQNISCVLPEETSQNVFHQLQLMRHGQCSMIYETDAIGKSDDDNTIPVHVTVLGIAENGVAKSFAIVLRDQTELQRHKQEAEAAKAQSEHLLFQILPRDIVTRLNQGETDISFSVPSATIIFVDIVRWSDYSSTLSPAQIMSNLSIIFAKFDAAAAKYNLMTKIKLIGDVYMAAAGLFTPDEPPQNHASQVVHFGLDALTALDEANSVLESNLQVRIGVNTDGPLIAGVLGTDKPTFDIIGDPINVSSRLQSTCIPMTVQISHTTYELINDMSFNIEQRGEIELKGKGKRMAYIVRPIQNGSFFLQSDRDIMPLEHSIKLEEPP</sequence>
<keyword evidence="7" id="KW-0175">Coiled coil</keyword>
<dbReference type="InterPro" id="IPR050401">
    <property type="entry name" value="Cyclic_nucleotide_synthase"/>
</dbReference>
<dbReference type="Pfam" id="PF00211">
    <property type="entry name" value="Guanylate_cyc"/>
    <property type="match status" value="1"/>
</dbReference>
<dbReference type="InterPro" id="IPR029787">
    <property type="entry name" value="Nucleotide_cyclase"/>
</dbReference>
<keyword evidence="2 8" id="KW-0812">Transmembrane</keyword>
<evidence type="ECO:0000256" key="2">
    <source>
        <dbReference type="ARBA" id="ARBA00022692"/>
    </source>
</evidence>
<feature type="transmembrane region" description="Helical" evidence="8">
    <location>
        <begin position="55"/>
        <end position="80"/>
    </location>
</feature>
<evidence type="ECO:0000256" key="6">
    <source>
        <dbReference type="ARBA" id="ARBA00023239"/>
    </source>
</evidence>
<dbReference type="PROSITE" id="PS50125">
    <property type="entry name" value="GUANYLATE_CYCLASE_2"/>
    <property type="match status" value="1"/>
</dbReference>
<dbReference type="InterPro" id="IPR001054">
    <property type="entry name" value="A/G_cyclase"/>
</dbReference>
<feature type="coiled-coil region" evidence="7">
    <location>
        <begin position="1339"/>
        <end position="1366"/>
    </location>
</feature>
<feature type="transmembrane region" description="Helical" evidence="8">
    <location>
        <begin position="106"/>
        <end position="126"/>
    </location>
</feature>
<evidence type="ECO:0000256" key="8">
    <source>
        <dbReference type="SAM" id="Phobius"/>
    </source>
</evidence>
<keyword evidence="12" id="KW-1185">Reference proteome</keyword>
<feature type="transmembrane region" description="Helical" evidence="8">
    <location>
        <begin position="309"/>
        <end position="327"/>
    </location>
</feature>
<protein>
    <submittedName>
        <fullName evidence="11">Adenylate and Guanylate cyclase catalytic domain containing protein</fullName>
    </submittedName>
</protein>
<accession>A0A1J4J6U6</accession>
<dbReference type="CDD" id="cd00130">
    <property type="entry name" value="PAS"/>
    <property type="match status" value="1"/>
</dbReference>
<dbReference type="CDD" id="cd07302">
    <property type="entry name" value="CHD"/>
    <property type="match status" value="1"/>
</dbReference>
<dbReference type="PANTHER" id="PTHR11920">
    <property type="entry name" value="GUANYLYL CYCLASE"/>
    <property type="match status" value="1"/>
</dbReference>
<dbReference type="GO" id="GO:0004016">
    <property type="term" value="F:adenylate cyclase activity"/>
    <property type="evidence" value="ECO:0007669"/>
    <property type="project" value="TreeGrafter"/>
</dbReference>
<dbReference type="Proteomes" id="UP000179807">
    <property type="component" value="Unassembled WGS sequence"/>
</dbReference>
<evidence type="ECO:0000313" key="11">
    <source>
        <dbReference type="EMBL" id="OHS94912.1"/>
    </source>
</evidence>
<dbReference type="RefSeq" id="XP_068348049.1">
    <property type="nucleotide sequence ID" value="XM_068512333.1"/>
</dbReference>
<name>A0A1J4J6U6_9EUKA</name>
<dbReference type="GO" id="GO:0001653">
    <property type="term" value="F:peptide receptor activity"/>
    <property type="evidence" value="ECO:0007669"/>
    <property type="project" value="TreeGrafter"/>
</dbReference>
<dbReference type="Gene3D" id="3.30.450.20">
    <property type="entry name" value="PAS domain"/>
    <property type="match status" value="1"/>
</dbReference>
<evidence type="ECO:0000313" key="12">
    <source>
        <dbReference type="Proteomes" id="UP000179807"/>
    </source>
</evidence>
<dbReference type="NCBIfam" id="TIGR00229">
    <property type="entry name" value="sensory_box"/>
    <property type="match status" value="1"/>
</dbReference>
<dbReference type="VEuPathDB" id="TrichDB:TRFO_38931"/>
<keyword evidence="4 8" id="KW-1133">Transmembrane helix</keyword>
<feature type="transmembrane region" description="Helical" evidence="8">
    <location>
        <begin position="704"/>
        <end position="720"/>
    </location>
</feature>
<feature type="transmembrane region" description="Helical" evidence="8">
    <location>
        <begin position="961"/>
        <end position="984"/>
    </location>
</feature>
<evidence type="ECO:0000259" key="9">
    <source>
        <dbReference type="PROSITE" id="PS50112"/>
    </source>
</evidence>
<feature type="transmembrane region" description="Helical" evidence="8">
    <location>
        <begin position="664"/>
        <end position="684"/>
    </location>
</feature>
<dbReference type="GeneID" id="94847037"/>
<keyword evidence="6" id="KW-0456">Lyase</keyword>
<comment type="subcellular location">
    <subcellularLocation>
        <location evidence="1">Membrane</location>
    </subcellularLocation>
</comment>
<dbReference type="GO" id="GO:0000166">
    <property type="term" value="F:nucleotide binding"/>
    <property type="evidence" value="ECO:0007669"/>
    <property type="project" value="UniProtKB-KW"/>
</dbReference>
<evidence type="ECO:0000256" key="7">
    <source>
        <dbReference type="SAM" id="Coils"/>
    </source>
</evidence>
<comment type="caution">
    <text evidence="11">The sequence shown here is derived from an EMBL/GenBank/DDBJ whole genome shotgun (WGS) entry which is preliminary data.</text>
</comment>
<evidence type="ECO:0000256" key="3">
    <source>
        <dbReference type="ARBA" id="ARBA00022741"/>
    </source>
</evidence>
<dbReference type="SMART" id="SM00044">
    <property type="entry name" value="CYCc"/>
    <property type="match status" value="1"/>
</dbReference>
<organism evidence="11 12">
    <name type="scientific">Tritrichomonas foetus</name>
    <dbReference type="NCBI Taxonomy" id="1144522"/>
    <lineage>
        <taxon>Eukaryota</taxon>
        <taxon>Metamonada</taxon>
        <taxon>Parabasalia</taxon>
        <taxon>Tritrichomonadida</taxon>
        <taxon>Tritrichomonadidae</taxon>
        <taxon>Tritrichomonas</taxon>
    </lineage>
</organism>
<dbReference type="InterPro" id="IPR035965">
    <property type="entry name" value="PAS-like_dom_sf"/>
</dbReference>
<keyword evidence="5 8" id="KW-0472">Membrane</keyword>
<dbReference type="PROSITE" id="PS50112">
    <property type="entry name" value="PAS"/>
    <property type="match status" value="1"/>
</dbReference>
<feature type="transmembrane region" description="Helical" evidence="8">
    <location>
        <begin position="1162"/>
        <end position="1186"/>
    </location>
</feature>
<feature type="transmembrane region" description="Helical" evidence="8">
    <location>
        <begin position="886"/>
        <end position="909"/>
    </location>
</feature>
<reference evidence="11" key="1">
    <citation type="submission" date="2016-10" db="EMBL/GenBank/DDBJ databases">
        <authorList>
            <person name="Benchimol M."/>
            <person name="Almeida L.G."/>
            <person name="Vasconcelos A.T."/>
            <person name="Perreira-Neves A."/>
            <person name="Rosa I.A."/>
            <person name="Tasca T."/>
            <person name="Bogo M.R."/>
            <person name="de Souza W."/>
        </authorList>
    </citation>
    <scope>NUCLEOTIDE SEQUENCE [LARGE SCALE GENOMIC DNA]</scope>
    <source>
        <strain evidence="11">K</strain>
    </source>
</reference>
<dbReference type="InterPro" id="IPR000014">
    <property type="entry name" value="PAS"/>
</dbReference>
<dbReference type="GO" id="GO:0035556">
    <property type="term" value="P:intracellular signal transduction"/>
    <property type="evidence" value="ECO:0007669"/>
    <property type="project" value="InterPro"/>
</dbReference>
<evidence type="ECO:0000256" key="5">
    <source>
        <dbReference type="ARBA" id="ARBA00023136"/>
    </source>
</evidence>
<dbReference type="SUPFAM" id="SSF55073">
    <property type="entry name" value="Nucleotide cyclase"/>
    <property type="match status" value="1"/>
</dbReference>
<feature type="transmembrane region" description="Helical" evidence="8">
    <location>
        <begin position="280"/>
        <end position="297"/>
    </location>
</feature>
<feature type="domain" description="Guanylate cyclase" evidence="10">
    <location>
        <begin position="1391"/>
        <end position="1523"/>
    </location>
</feature>
<feature type="transmembrane region" description="Helical" evidence="8">
    <location>
        <begin position="147"/>
        <end position="168"/>
    </location>
</feature>
<feature type="transmembrane region" description="Helical" evidence="8">
    <location>
        <begin position="247"/>
        <end position="268"/>
    </location>
</feature>
<dbReference type="OrthoDB" id="6127067at2759"/>
<gene>
    <name evidence="11" type="ORF">TRFO_38931</name>
</gene>
<dbReference type="EMBL" id="MLAK01001281">
    <property type="protein sequence ID" value="OHS94912.1"/>
    <property type="molecule type" value="Genomic_DNA"/>
</dbReference>
<dbReference type="Gene3D" id="3.30.70.1230">
    <property type="entry name" value="Nucleotide cyclase"/>
    <property type="match status" value="1"/>
</dbReference>
<proteinExistence type="predicted"/>
<dbReference type="SUPFAM" id="SSF55785">
    <property type="entry name" value="PYP-like sensor domain (PAS domain)"/>
    <property type="match status" value="1"/>
</dbReference>
<keyword evidence="3" id="KW-0547">Nucleotide-binding</keyword>
<feature type="transmembrane region" description="Helical" evidence="8">
    <location>
        <begin position="180"/>
        <end position="201"/>
    </location>
</feature>